<feature type="transmembrane region" description="Helical" evidence="1">
    <location>
        <begin position="15"/>
        <end position="35"/>
    </location>
</feature>
<proteinExistence type="predicted"/>
<protein>
    <recommendedName>
        <fullName evidence="4">DUF3149 domain-containing protein</fullName>
    </recommendedName>
</protein>
<organism evidence="2 3">
    <name type="scientific">Chitinimonas prasina</name>
    <dbReference type="NCBI Taxonomy" id="1434937"/>
    <lineage>
        <taxon>Bacteria</taxon>
        <taxon>Pseudomonadati</taxon>
        <taxon>Pseudomonadota</taxon>
        <taxon>Betaproteobacteria</taxon>
        <taxon>Neisseriales</taxon>
        <taxon>Chitinibacteraceae</taxon>
        <taxon>Chitinimonas</taxon>
    </lineage>
</organism>
<gene>
    <name evidence="2" type="ORF">GCM10007907_33820</name>
</gene>
<comment type="caution">
    <text evidence="2">The sequence shown here is derived from an EMBL/GenBank/DDBJ whole genome shotgun (WGS) entry which is preliminary data.</text>
</comment>
<dbReference type="EMBL" id="BSOG01000005">
    <property type="protein sequence ID" value="GLR14592.1"/>
    <property type="molecule type" value="Genomic_DNA"/>
</dbReference>
<keyword evidence="3" id="KW-1185">Reference proteome</keyword>
<dbReference type="InterPro" id="IPR021494">
    <property type="entry name" value="DUF3149"/>
</dbReference>
<evidence type="ECO:0000256" key="1">
    <source>
        <dbReference type="SAM" id="Phobius"/>
    </source>
</evidence>
<keyword evidence="1" id="KW-1133">Transmembrane helix</keyword>
<keyword evidence="1" id="KW-0812">Transmembrane</keyword>
<accession>A0ABQ5YLI7</accession>
<dbReference type="Pfam" id="PF11346">
    <property type="entry name" value="DUF3149"/>
    <property type="match status" value="1"/>
</dbReference>
<evidence type="ECO:0000313" key="2">
    <source>
        <dbReference type="EMBL" id="GLR14592.1"/>
    </source>
</evidence>
<keyword evidence="1" id="KW-0472">Membrane</keyword>
<evidence type="ECO:0008006" key="4">
    <source>
        <dbReference type="Google" id="ProtNLM"/>
    </source>
</evidence>
<dbReference type="RefSeq" id="WP_284197668.1">
    <property type="nucleotide sequence ID" value="NZ_BSOG01000005.1"/>
</dbReference>
<reference evidence="3" key="1">
    <citation type="journal article" date="2019" name="Int. J. Syst. Evol. Microbiol.">
        <title>The Global Catalogue of Microorganisms (GCM) 10K type strain sequencing project: providing services to taxonomists for standard genome sequencing and annotation.</title>
        <authorList>
            <consortium name="The Broad Institute Genomics Platform"/>
            <consortium name="The Broad Institute Genome Sequencing Center for Infectious Disease"/>
            <person name="Wu L."/>
            <person name="Ma J."/>
        </authorList>
    </citation>
    <scope>NUCLEOTIDE SEQUENCE [LARGE SCALE GENOMIC DNA]</scope>
    <source>
        <strain evidence="3">NBRC 110044</strain>
    </source>
</reference>
<sequence length="53" mass="5876">MSNAIKDLLSSDVGIMSVAVITAIIVMGSYIAWFVRKHVREEEAAQAAKQRRN</sequence>
<dbReference type="Proteomes" id="UP001156706">
    <property type="component" value="Unassembled WGS sequence"/>
</dbReference>
<name>A0ABQ5YLI7_9NEIS</name>
<evidence type="ECO:0000313" key="3">
    <source>
        <dbReference type="Proteomes" id="UP001156706"/>
    </source>
</evidence>